<feature type="transmembrane region" description="Helical" evidence="1">
    <location>
        <begin position="76"/>
        <end position="94"/>
    </location>
</feature>
<dbReference type="AlphaFoldDB" id="A0A1V9ZE46"/>
<organism evidence="2 3">
    <name type="scientific">Thraustotheca clavata</name>
    <dbReference type="NCBI Taxonomy" id="74557"/>
    <lineage>
        <taxon>Eukaryota</taxon>
        <taxon>Sar</taxon>
        <taxon>Stramenopiles</taxon>
        <taxon>Oomycota</taxon>
        <taxon>Saprolegniomycetes</taxon>
        <taxon>Saprolegniales</taxon>
        <taxon>Achlyaceae</taxon>
        <taxon>Thraustotheca</taxon>
    </lineage>
</organism>
<dbReference type="Proteomes" id="UP000243217">
    <property type="component" value="Unassembled WGS sequence"/>
</dbReference>
<name>A0A1V9ZE46_9STRA</name>
<evidence type="ECO:0000256" key="1">
    <source>
        <dbReference type="SAM" id="Phobius"/>
    </source>
</evidence>
<dbReference type="GO" id="GO:0016020">
    <property type="term" value="C:membrane"/>
    <property type="evidence" value="ECO:0007669"/>
    <property type="project" value="TreeGrafter"/>
</dbReference>
<evidence type="ECO:0000313" key="3">
    <source>
        <dbReference type="Proteomes" id="UP000243217"/>
    </source>
</evidence>
<gene>
    <name evidence="2" type="ORF">THRCLA_22012</name>
</gene>
<dbReference type="EMBL" id="JNBS01001979">
    <property type="protein sequence ID" value="OQR96285.1"/>
    <property type="molecule type" value="Genomic_DNA"/>
</dbReference>
<comment type="caution">
    <text evidence="2">The sequence shown here is derived from an EMBL/GenBank/DDBJ whole genome shotgun (WGS) entry which is preliminary data.</text>
</comment>
<feature type="transmembrane region" description="Helical" evidence="1">
    <location>
        <begin position="212"/>
        <end position="232"/>
    </location>
</feature>
<keyword evidence="1" id="KW-0472">Membrane</keyword>
<proteinExistence type="predicted"/>
<dbReference type="PANTHER" id="PTHR12242:SF22">
    <property type="entry name" value="OS02G0130600 PROTEIN"/>
    <property type="match status" value="1"/>
</dbReference>
<dbReference type="PANTHER" id="PTHR12242">
    <property type="entry name" value="OS02G0130600 PROTEIN-RELATED"/>
    <property type="match status" value="1"/>
</dbReference>
<keyword evidence="1" id="KW-0812">Transmembrane</keyword>
<feature type="transmembrane region" description="Helical" evidence="1">
    <location>
        <begin position="173"/>
        <end position="192"/>
    </location>
</feature>
<sequence length="259" mass="30130">MWQVPVIIAMLVLVIGGSVVFIFTRPQAPTDRFEYFLYSNFKALLYFRVFCVLYYLVMLINQFIESGIAMYEFYTLWNFTLQFVYFVWVTTYQYSHRHSSTIPILMAKQYKRLNTLFDVAIVDSILVMVVFWGILYSPTLSFSWLAPFEHGVNTLLLLMEFVLNPFLIQRSSIVYASFLWPGAFAVFAWIAHDWWMHKWVYPFLNISKPSSPAWYAGMIIGHCVFFALCIGLSKVKNHFKPPTVLATTSPSSVAAFDKI</sequence>
<feature type="transmembrane region" description="Helical" evidence="1">
    <location>
        <begin position="115"/>
        <end position="135"/>
    </location>
</feature>
<feature type="transmembrane region" description="Helical" evidence="1">
    <location>
        <begin position="45"/>
        <end position="64"/>
    </location>
</feature>
<evidence type="ECO:0000313" key="2">
    <source>
        <dbReference type="EMBL" id="OQR96285.1"/>
    </source>
</evidence>
<reference evidence="2 3" key="1">
    <citation type="journal article" date="2014" name="Genome Biol. Evol.">
        <title>The secreted proteins of Achlya hypogyna and Thraustotheca clavata identify the ancestral oomycete secretome and reveal gene acquisitions by horizontal gene transfer.</title>
        <authorList>
            <person name="Misner I."/>
            <person name="Blouin N."/>
            <person name="Leonard G."/>
            <person name="Richards T.A."/>
            <person name="Lane C.E."/>
        </authorList>
    </citation>
    <scope>NUCLEOTIDE SEQUENCE [LARGE SCALE GENOMIC DNA]</scope>
    <source>
        <strain evidence="2 3">ATCC 34112</strain>
    </source>
</reference>
<keyword evidence="1" id="KW-1133">Transmembrane helix</keyword>
<dbReference type="OrthoDB" id="67162at2759"/>
<feature type="transmembrane region" description="Helical" evidence="1">
    <location>
        <begin position="141"/>
        <end position="161"/>
    </location>
</feature>
<keyword evidence="3" id="KW-1185">Reference proteome</keyword>
<protein>
    <submittedName>
        <fullName evidence="2">Uncharacterized protein</fullName>
    </submittedName>
</protein>
<accession>A0A1V9ZE46</accession>
<feature type="transmembrane region" description="Helical" evidence="1">
    <location>
        <begin position="6"/>
        <end position="24"/>
    </location>
</feature>